<keyword evidence="2" id="KW-1185">Reference proteome</keyword>
<comment type="caution">
    <text evidence="1">The sequence shown here is derived from an EMBL/GenBank/DDBJ whole genome shotgun (WGS) entry which is preliminary data.</text>
</comment>
<proteinExistence type="predicted"/>
<accession>A0ACC1B9U1</accession>
<dbReference type="EMBL" id="CM047902">
    <property type="protein sequence ID" value="KAJ0095714.1"/>
    <property type="molecule type" value="Genomic_DNA"/>
</dbReference>
<name>A0ACC1B9U1_9ROSI</name>
<sequence>MDTNALSSGICYSNLPENYIKPESKRRRLSVVSECENIPIIDLGSGDACKCYGLSR</sequence>
<reference evidence="2" key="1">
    <citation type="journal article" date="2023" name="G3 (Bethesda)">
        <title>Genome assembly and association tests identify interacting loci associated with vigor, precocity, and sex in interspecific pistachio rootstocks.</title>
        <authorList>
            <person name="Palmer W."/>
            <person name="Jacygrad E."/>
            <person name="Sagayaradj S."/>
            <person name="Cavanaugh K."/>
            <person name="Han R."/>
            <person name="Bertier L."/>
            <person name="Beede B."/>
            <person name="Kafkas S."/>
            <person name="Golino D."/>
            <person name="Preece J."/>
            <person name="Michelmore R."/>
        </authorList>
    </citation>
    <scope>NUCLEOTIDE SEQUENCE [LARGE SCALE GENOMIC DNA]</scope>
</reference>
<gene>
    <name evidence="1" type="ORF">Patl1_15018</name>
</gene>
<organism evidence="1 2">
    <name type="scientific">Pistacia atlantica</name>
    <dbReference type="NCBI Taxonomy" id="434234"/>
    <lineage>
        <taxon>Eukaryota</taxon>
        <taxon>Viridiplantae</taxon>
        <taxon>Streptophyta</taxon>
        <taxon>Embryophyta</taxon>
        <taxon>Tracheophyta</taxon>
        <taxon>Spermatophyta</taxon>
        <taxon>Magnoliopsida</taxon>
        <taxon>eudicotyledons</taxon>
        <taxon>Gunneridae</taxon>
        <taxon>Pentapetalae</taxon>
        <taxon>rosids</taxon>
        <taxon>malvids</taxon>
        <taxon>Sapindales</taxon>
        <taxon>Anacardiaceae</taxon>
        <taxon>Pistacia</taxon>
    </lineage>
</organism>
<dbReference type="Proteomes" id="UP001164250">
    <property type="component" value="Chromosome 6"/>
</dbReference>
<evidence type="ECO:0000313" key="1">
    <source>
        <dbReference type="EMBL" id="KAJ0095714.1"/>
    </source>
</evidence>
<evidence type="ECO:0000313" key="2">
    <source>
        <dbReference type="Proteomes" id="UP001164250"/>
    </source>
</evidence>
<protein>
    <submittedName>
        <fullName evidence="1">Uncharacterized protein</fullName>
    </submittedName>
</protein>